<proteinExistence type="predicted"/>
<reference evidence="1 2" key="1">
    <citation type="journal article" date="2010" name="Science">
        <title>Genomic comparison of the ants Camponotus floridanus and Harpegnathos saltator.</title>
        <authorList>
            <person name="Bonasio R."/>
            <person name="Zhang G."/>
            <person name="Ye C."/>
            <person name="Mutti N.S."/>
            <person name="Fang X."/>
            <person name="Qin N."/>
            <person name="Donahue G."/>
            <person name="Yang P."/>
            <person name="Li Q."/>
            <person name="Li C."/>
            <person name="Zhang P."/>
            <person name="Huang Z."/>
            <person name="Berger S.L."/>
            <person name="Reinberg D."/>
            <person name="Wang J."/>
            <person name="Liebig J."/>
        </authorList>
    </citation>
    <scope>NUCLEOTIDE SEQUENCE [LARGE SCALE GENOMIC DNA]</scope>
    <source>
        <strain evidence="2">C129</strain>
    </source>
</reference>
<accession>E2APQ9</accession>
<dbReference type="Gene3D" id="3.30.420.10">
    <property type="entry name" value="Ribonuclease H-like superfamily/Ribonuclease H"/>
    <property type="match status" value="1"/>
</dbReference>
<organism evidence="2">
    <name type="scientific">Camponotus floridanus</name>
    <name type="common">Florida carpenter ant</name>
    <dbReference type="NCBI Taxonomy" id="104421"/>
    <lineage>
        <taxon>Eukaryota</taxon>
        <taxon>Metazoa</taxon>
        <taxon>Ecdysozoa</taxon>
        <taxon>Arthropoda</taxon>
        <taxon>Hexapoda</taxon>
        <taxon>Insecta</taxon>
        <taxon>Pterygota</taxon>
        <taxon>Neoptera</taxon>
        <taxon>Endopterygota</taxon>
        <taxon>Hymenoptera</taxon>
        <taxon>Apocrita</taxon>
        <taxon>Aculeata</taxon>
        <taxon>Formicoidea</taxon>
        <taxon>Formicidae</taxon>
        <taxon>Formicinae</taxon>
        <taxon>Camponotus</taxon>
    </lineage>
</organism>
<protein>
    <recommendedName>
        <fullName evidence="3">DUF4817 domain-containing protein</fullName>
    </recommendedName>
</protein>
<gene>
    <name evidence="1" type="ORF">EAG_00016</name>
</gene>
<dbReference type="Proteomes" id="UP000000311">
    <property type="component" value="Unassembled WGS sequence"/>
</dbReference>
<dbReference type="GO" id="GO:0003676">
    <property type="term" value="F:nucleic acid binding"/>
    <property type="evidence" value="ECO:0007669"/>
    <property type="project" value="InterPro"/>
</dbReference>
<dbReference type="EMBL" id="GL441575">
    <property type="protein sequence ID" value="EFN64580.1"/>
    <property type="molecule type" value="Genomic_DNA"/>
</dbReference>
<keyword evidence="2" id="KW-1185">Reference proteome</keyword>
<feature type="non-terminal residue" evidence="1">
    <location>
        <position position="1"/>
    </location>
</feature>
<dbReference type="OMA" id="THRILNY"/>
<evidence type="ECO:0008006" key="3">
    <source>
        <dbReference type="Google" id="ProtNLM"/>
    </source>
</evidence>
<name>E2APQ9_CAMFO</name>
<feature type="non-terminal residue" evidence="1">
    <location>
        <position position="67"/>
    </location>
</feature>
<dbReference type="PANTHER" id="PTHR47326:SF1">
    <property type="entry name" value="HTH PSQ-TYPE DOMAIN-CONTAINING PROTEIN"/>
    <property type="match status" value="1"/>
</dbReference>
<dbReference type="PANTHER" id="PTHR47326">
    <property type="entry name" value="TRANSPOSABLE ELEMENT TC3 TRANSPOSASE-LIKE PROTEIN"/>
    <property type="match status" value="1"/>
</dbReference>
<evidence type="ECO:0000313" key="1">
    <source>
        <dbReference type="EMBL" id="EFN64580.1"/>
    </source>
</evidence>
<dbReference type="InterPro" id="IPR036397">
    <property type="entry name" value="RNaseH_sf"/>
</dbReference>
<dbReference type="AlphaFoldDB" id="E2APQ9"/>
<dbReference type="InParanoid" id="E2APQ9"/>
<sequence length="67" mass="8190">RMVNVSITSTHRILNYNQMHAFHFSRVHNLMPPDYESRIDFCRWLLQQHEQDAHFIQNILFTDESIF</sequence>
<evidence type="ECO:0000313" key="2">
    <source>
        <dbReference type="Proteomes" id="UP000000311"/>
    </source>
</evidence>